<evidence type="ECO:0000313" key="3">
    <source>
        <dbReference type="Proteomes" id="UP000677668"/>
    </source>
</evidence>
<evidence type="ECO:0000313" key="2">
    <source>
        <dbReference type="EMBL" id="QUV95634.1"/>
    </source>
</evidence>
<accession>A0ABX8B3T4</accession>
<evidence type="ECO:0000256" key="1">
    <source>
        <dbReference type="SAM" id="Phobius"/>
    </source>
</evidence>
<sequence>MNFLRYGCSSFLALGGLVVAFLALYDAFQPNRHWGLIAGMFIGGVVAFLGGTAVIEMANASRRRRGEAEAAAWLPRLAAEHGVITVQMIEDRTPLSATQTRRWLEREVAAGRLERLGPERYALVAVTSPSDSPPSDRA</sequence>
<dbReference type="RefSeq" id="WP_211423850.1">
    <property type="nucleotide sequence ID" value="NZ_CP072643.1"/>
</dbReference>
<protein>
    <submittedName>
        <fullName evidence="2">Uncharacterized protein</fullName>
    </submittedName>
</protein>
<feature type="transmembrane region" description="Helical" evidence="1">
    <location>
        <begin position="34"/>
        <end position="55"/>
    </location>
</feature>
<feature type="transmembrane region" description="Helical" evidence="1">
    <location>
        <begin position="7"/>
        <end position="28"/>
    </location>
</feature>
<keyword evidence="3" id="KW-1185">Reference proteome</keyword>
<proteinExistence type="predicted"/>
<name>A0ABX8B3T4_9BACT</name>
<keyword evidence="1" id="KW-0812">Transmembrane</keyword>
<organism evidence="2 3">
    <name type="scientific">Chloracidobacterium sp. N</name>
    <dbReference type="NCBI Taxonomy" id="2821540"/>
    <lineage>
        <taxon>Bacteria</taxon>
        <taxon>Pseudomonadati</taxon>
        <taxon>Acidobacteriota</taxon>
        <taxon>Terriglobia</taxon>
        <taxon>Terriglobales</taxon>
        <taxon>Acidobacteriaceae</taxon>
        <taxon>Chloracidobacterium</taxon>
        <taxon>Chloracidobacterium aggregatum</taxon>
    </lineage>
</organism>
<gene>
    <name evidence="2" type="ORF">J8C05_12450</name>
</gene>
<dbReference type="Proteomes" id="UP000677668">
    <property type="component" value="Chromosome 2"/>
</dbReference>
<dbReference type="EMBL" id="CP072643">
    <property type="protein sequence ID" value="QUV95634.1"/>
    <property type="molecule type" value="Genomic_DNA"/>
</dbReference>
<reference evidence="2 3" key="1">
    <citation type="submission" date="2021-03" db="EMBL/GenBank/DDBJ databases">
        <title>Genomic and phenotypic characterization of Chloracidobacterium isolates provides evidence for multiple species.</title>
        <authorList>
            <person name="Saini M.K."/>
            <person name="Costas A.M.G."/>
            <person name="Tank M."/>
            <person name="Bryant D.A."/>
        </authorList>
    </citation>
    <scope>NUCLEOTIDE SEQUENCE [LARGE SCALE GENOMIC DNA]</scope>
    <source>
        <strain evidence="2 3">N</strain>
    </source>
</reference>
<keyword evidence="1" id="KW-1133">Transmembrane helix</keyword>
<keyword evidence="1" id="KW-0472">Membrane</keyword>